<keyword evidence="3" id="KW-1185">Reference proteome</keyword>
<dbReference type="PROSITE" id="PS51257">
    <property type="entry name" value="PROKAR_LIPOPROTEIN"/>
    <property type="match status" value="1"/>
</dbReference>
<dbReference type="OrthoDB" id="1521787at2"/>
<feature type="signal peptide" evidence="1">
    <location>
        <begin position="1"/>
        <end position="21"/>
    </location>
</feature>
<name>A0A6I2MLV7_9FLAO</name>
<proteinExistence type="predicted"/>
<accession>A0A6I2MLV7</accession>
<protein>
    <submittedName>
        <fullName evidence="2">DUF3089 domain-containing protein</fullName>
    </submittedName>
</protein>
<dbReference type="Proteomes" id="UP000443153">
    <property type="component" value="Unassembled WGS sequence"/>
</dbReference>
<dbReference type="AlphaFoldDB" id="A0A6I2MLV7"/>
<evidence type="ECO:0000313" key="3">
    <source>
        <dbReference type="Proteomes" id="UP000443153"/>
    </source>
</evidence>
<comment type="caution">
    <text evidence="2">The sequence shown here is derived from an EMBL/GenBank/DDBJ whole genome shotgun (WGS) entry which is preliminary data.</text>
</comment>
<dbReference type="InterPro" id="IPR029058">
    <property type="entry name" value="AB_hydrolase_fold"/>
</dbReference>
<evidence type="ECO:0000313" key="2">
    <source>
        <dbReference type="EMBL" id="MRX64718.1"/>
    </source>
</evidence>
<dbReference type="Pfam" id="PF11288">
    <property type="entry name" value="DUF3089"/>
    <property type="match status" value="1"/>
</dbReference>
<sequence>MYLKKLPLIGMLVLIFSCSKSEDTASENNLEIETITLPTSAVDYSAMDNWVFHPSKTTILPFYNLDISVIEKDLQVSETIAVANNSDTDTGIDVFWVHPTQLSTVQNYSGPQTIAISEQDKTTIGLTVIAQGGLLAKYGRVFAPHYRQSTGITYDQNTDKEVQANVIATSYSDIKASFQHYLDNYNNGNKIILAGHSQGSYLLGLLLRDVFDTNDNLRAKLVTAALGGMGYVYAKEGEYKGGWWQNIPLCTTTDECGCIQNWVSFDEEQGIPEINYGLPEFNPYLINSGLVYREFNEGEDWFVSDFSYYGETKTPLQNYITPDAGYGLGEGNNFLAFNDMFMVRQRREGVQKVVLSIENDISVGDQRPNDLEGEKEHVNYLKWGYHIKDYHVYLWALMQQIDAKLANCG</sequence>
<keyword evidence="1" id="KW-0732">Signal</keyword>
<dbReference type="SUPFAM" id="SSF53474">
    <property type="entry name" value="alpha/beta-Hydrolases"/>
    <property type="match status" value="1"/>
</dbReference>
<dbReference type="EMBL" id="WKJH01000008">
    <property type="protein sequence ID" value="MRX64718.1"/>
    <property type="molecule type" value="Genomic_DNA"/>
</dbReference>
<dbReference type="Gene3D" id="3.40.50.1820">
    <property type="entry name" value="alpha/beta hydrolase"/>
    <property type="match status" value="1"/>
</dbReference>
<evidence type="ECO:0000256" key="1">
    <source>
        <dbReference type="SAM" id="SignalP"/>
    </source>
</evidence>
<organism evidence="2 3">
    <name type="scientific">Maribacter luteus</name>
    <dbReference type="NCBI Taxonomy" id="2594478"/>
    <lineage>
        <taxon>Bacteria</taxon>
        <taxon>Pseudomonadati</taxon>
        <taxon>Bacteroidota</taxon>
        <taxon>Flavobacteriia</taxon>
        <taxon>Flavobacteriales</taxon>
        <taxon>Flavobacteriaceae</taxon>
        <taxon>Maribacter</taxon>
    </lineage>
</organism>
<gene>
    <name evidence="2" type="ORF">GJ691_11100</name>
</gene>
<reference evidence="2 3" key="1">
    <citation type="submission" date="2019-11" db="EMBL/GenBank/DDBJ databases">
        <title>Maribacter lutea sp. nov., a marine bacterium isolated from intertidal sand.</title>
        <authorList>
            <person name="Liu A."/>
        </authorList>
    </citation>
    <scope>NUCLEOTIDE SEQUENCE [LARGE SCALE GENOMIC DNA]</scope>
    <source>
        <strain evidence="2 3">RZ05</strain>
    </source>
</reference>
<feature type="chain" id="PRO_5026205813" evidence="1">
    <location>
        <begin position="22"/>
        <end position="409"/>
    </location>
</feature>
<dbReference type="RefSeq" id="WP_154366866.1">
    <property type="nucleotide sequence ID" value="NZ_WKJH01000008.1"/>
</dbReference>
<dbReference type="InterPro" id="IPR021440">
    <property type="entry name" value="DUF3089"/>
</dbReference>